<dbReference type="InterPro" id="IPR007029">
    <property type="entry name" value="YHS_dom"/>
</dbReference>
<gene>
    <name evidence="3" type="ORF">WNY77_18560</name>
</gene>
<dbReference type="NCBIfam" id="NF041384">
    <property type="entry name" value="YHS_seleno_dom"/>
    <property type="match status" value="1"/>
</dbReference>
<dbReference type="Proteomes" id="UP001461163">
    <property type="component" value="Unassembled WGS sequence"/>
</dbReference>
<sequence>MTINPLVIVHRIAKIAVLFIMLSVSHFTFAQDPIETGFFNNKAIYGYDTVAYFTSNKAIKGDDAFTTQWRGADWYFSSQAHLDLFESEPEKYAPQYGGYCAYAMATGDFVGIDEDAFVIDNGKLYLNYSASVQQKWLANKAQYIEQADAQYRMQYPTSN</sequence>
<organism evidence="3 4">
    <name type="scientific">Paraglaciecola mesophila</name>
    <dbReference type="NCBI Taxonomy" id="197222"/>
    <lineage>
        <taxon>Bacteria</taxon>
        <taxon>Pseudomonadati</taxon>
        <taxon>Pseudomonadota</taxon>
        <taxon>Gammaproteobacteria</taxon>
        <taxon>Alteromonadales</taxon>
        <taxon>Alteromonadaceae</taxon>
        <taxon>Paraglaciecola</taxon>
    </lineage>
</organism>
<evidence type="ECO:0000313" key="3">
    <source>
        <dbReference type="EMBL" id="MEM5499420.1"/>
    </source>
</evidence>
<feature type="signal peptide" evidence="1">
    <location>
        <begin position="1"/>
        <end position="30"/>
    </location>
</feature>
<keyword evidence="4" id="KW-1185">Reference proteome</keyword>
<evidence type="ECO:0000259" key="2">
    <source>
        <dbReference type="Pfam" id="PF04945"/>
    </source>
</evidence>
<proteinExistence type="predicted"/>
<evidence type="ECO:0000313" key="4">
    <source>
        <dbReference type="Proteomes" id="UP001461163"/>
    </source>
</evidence>
<evidence type="ECO:0000256" key="1">
    <source>
        <dbReference type="SAM" id="SignalP"/>
    </source>
</evidence>
<reference evidence="3 4" key="1">
    <citation type="submission" date="2024-03" db="EMBL/GenBank/DDBJ databases">
        <title>Community enrichment and isolation of bacterial strains for fucoidan degradation.</title>
        <authorList>
            <person name="Sichert A."/>
        </authorList>
    </citation>
    <scope>NUCLEOTIDE SEQUENCE [LARGE SCALE GENOMIC DNA]</scope>
    <source>
        <strain evidence="3 4">AS12</strain>
    </source>
</reference>
<dbReference type="EMBL" id="JBBMQS010000013">
    <property type="protein sequence ID" value="MEM5499420.1"/>
    <property type="molecule type" value="Genomic_DNA"/>
</dbReference>
<feature type="chain" id="PRO_5045688326" evidence="1">
    <location>
        <begin position="31"/>
        <end position="159"/>
    </location>
</feature>
<protein>
    <submittedName>
        <fullName evidence="3">YHS domain-containing (Seleno)protein</fullName>
    </submittedName>
</protein>
<dbReference type="RefSeq" id="WP_342882563.1">
    <property type="nucleotide sequence ID" value="NZ_JBBMQS010000013.1"/>
</dbReference>
<keyword evidence="1" id="KW-0732">Signal</keyword>
<comment type="caution">
    <text evidence="3">The sequence shown here is derived from an EMBL/GenBank/DDBJ whole genome shotgun (WGS) entry which is preliminary data.</text>
</comment>
<name>A0ABU9SZW2_9ALTE</name>
<dbReference type="Pfam" id="PF04945">
    <property type="entry name" value="YHS"/>
    <property type="match status" value="1"/>
</dbReference>
<accession>A0ABU9SZW2</accession>
<feature type="domain" description="YHS" evidence="2">
    <location>
        <begin position="51"/>
        <end position="96"/>
    </location>
</feature>